<dbReference type="Gene3D" id="3.10.180.10">
    <property type="entry name" value="2,3-Dihydroxybiphenyl 1,2-Dioxygenase, domain 1"/>
    <property type="match status" value="1"/>
</dbReference>
<dbReference type="PANTHER" id="PTHR36113">
    <property type="entry name" value="LYASE, PUTATIVE-RELATED-RELATED"/>
    <property type="match status" value="1"/>
</dbReference>
<dbReference type="Proteomes" id="UP001523401">
    <property type="component" value="Unassembled WGS sequence"/>
</dbReference>
<evidence type="ECO:0000313" key="3">
    <source>
        <dbReference type="Proteomes" id="UP001523401"/>
    </source>
</evidence>
<reference evidence="2 3" key="1">
    <citation type="submission" date="2022-06" db="EMBL/GenBank/DDBJ databases">
        <title>Whole-genome of Asaia lannensis strain LMG 27011T.</title>
        <authorList>
            <person name="Sombolestani A."/>
        </authorList>
    </citation>
    <scope>NUCLEOTIDE SEQUENCE [LARGE SCALE GENOMIC DNA]</scope>
    <source>
        <strain evidence="2 3">NBRC 102526</strain>
    </source>
</reference>
<protein>
    <submittedName>
        <fullName evidence="2">VOC family protein</fullName>
    </submittedName>
</protein>
<dbReference type="SUPFAM" id="SSF54593">
    <property type="entry name" value="Glyoxalase/Bleomycin resistance protein/Dihydroxybiphenyl dioxygenase"/>
    <property type="match status" value="1"/>
</dbReference>
<keyword evidence="3" id="KW-1185">Reference proteome</keyword>
<proteinExistence type="predicted"/>
<dbReference type="PROSITE" id="PS51819">
    <property type="entry name" value="VOC"/>
    <property type="match status" value="1"/>
</dbReference>
<dbReference type="InterPro" id="IPR029068">
    <property type="entry name" value="Glyas_Bleomycin-R_OHBP_Dase"/>
</dbReference>
<dbReference type="CDD" id="cd06587">
    <property type="entry name" value="VOC"/>
    <property type="match status" value="1"/>
</dbReference>
<dbReference type="InterPro" id="IPR037523">
    <property type="entry name" value="VOC_core"/>
</dbReference>
<dbReference type="PANTHER" id="PTHR36113:SF3">
    <property type="entry name" value="SLL5075 PROTEIN"/>
    <property type="match status" value="1"/>
</dbReference>
<evidence type="ECO:0000313" key="2">
    <source>
        <dbReference type="EMBL" id="MCO6158498.1"/>
    </source>
</evidence>
<accession>A0ABT1CCA8</accession>
<comment type="caution">
    <text evidence="2">The sequence shown here is derived from an EMBL/GenBank/DDBJ whole genome shotgun (WGS) entry which is preliminary data.</text>
</comment>
<name>A0ABT1CCA8_9PROT</name>
<feature type="domain" description="VOC" evidence="1">
    <location>
        <begin position="2"/>
        <end position="121"/>
    </location>
</feature>
<sequence>MKLNHINLYSHDMEADRVMFEQYFGLQTLVVRGSRMAIMQDDDGLILIVNHFDRQLDGFEYPRNLDILHIGFILRSREAVDALFARLKVDGWETQMPHKTHGAWSFYFRAKGGYFIEVTTVTPIRPEEAYAGGPL</sequence>
<dbReference type="InterPro" id="IPR051332">
    <property type="entry name" value="Fosfomycin_Res_Enzymes"/>
</dbReference>
<dbReference type="Pfam" id="PF00903">
    <property type="entry name" value="Glyoxalase"/>
    <property type="match status" value="1"/>
</dbReference>
<gene>
    <name evidence="2" type="ORF">NF685_00440</name>
</gene>
<dbReference type="EMBL" id="JAMXQU010000001">
    <property type="protein sequence ID" value="MCO6158498.1"/>
    <property type="molecule type" value="Genomic_DNA"/>
</dbReference>
<evidence type="ECO:0000259" key="1">
    <source>
        <dbReference type="PROSITE" id="PS51819"/>
    </source>
</evidence>
<dbReference type="InterPro" id="IPR004360">
    <property type="entry name" value="Glyas_Fos-R_dOase_dom"/>
</dbReference>
<organism evidence="2 3">
    <name type="scientific">Asaia lannensis NBRC 102526</name>
    <dbReference type="NCBI Taxonomy" id="1307926"/>
    <lineage>
        <taxon>Bacteria</taxon>
        <taxon>Pseudomonadati</taxon>
        <taxon>Pseudomonadota</taxon>
        <taxon>Alphaproteobacteria</taxon>
        <taxon>Acetobacterales</taxon>
        <taxon>Acetobacteraceae</taxon>
        <taxon>Asaia</taxon>
    </lineage>
</organism>
<dbReference type="RefSeq" id="WP_023978158.1">
    <property type="nucleotide sequence ID" value="NZ_BAPW01000035.1"/>
</dbReference>